<dbReference type="SUPFAM" id="SSF54060">
    <property type="entry name" value="His-Me finger endonucleases"/>
    <property type="match status" value="1"/>
</dbReference>
<comment type="caution">
    <text evidence="2">The sequence shown here is derived from an EMBL/GenBank/DDBJ whole genome shotgun (WGS) entry which is preliminary data.</text>
</comment>
<feature type="domain" description="HNH nuclease" evidence="1">
    <location>
        <begin position="49"/>
        <end position="92"/>
    </location>
</feature>
<dbReference type="PATRIC" id="fig|33881.3.peg.96"/>
<reference evidence="2 3" key="1">
    <citation type="journal article" date="2016" name="Front. Microbiol.">
        <title>Genomic Resource of Rice Seed Associated Bacteria.</title>
        <authorList>
            <person name="Midha S."/>
            <person name="Bansal K."/>
            <person name="Sharma S."/>
            <person name="Kumar N."/>
            <person name="Patil P.P."/>
            <person name="Chaudhry V."/>
            <person name="Patil P.B."/>
        </authorList>
    </citation>
    <scope>NUCLEOTIDE SEQUENCE [LARGE SCALE GENOMIC DNA]</scope>
    <source>
        <strain evidence="2 3">NS184</strain>
    </source>
</reference>
<accession>A0A175RGQ8</accession>
<name>A0A175RGQ8_9MICO</name>
<evidence type="ECO:0000259" key="1">
    <source>
        <dbReference type="Pfam" id="PF13392"/>
    </source>
</evidence>
<sequence length="162" mass="18420">MEAPIRNVRATDQERFWAKVDKSGDCWNWQAATMRGYGIFRIDGGNQVAHRISYKWAHGSIPAQAEVDHTCFNRGCVNPAHLRLLDHQENGQNRSSANSNSKTGVRGVYWNEARSGYMCAAYVRERIFRFGPFDTIEEAEATIVAWRRVNMPASINDQRKAG</sequence>
<dbReference type="InterPro" id="IPR044925">
    <property type="entry name" value="His-Me_finger_sf"/>
</dbReference>
<gene>
    <name evidence="2" type="ORF">NS184_15540</name>
</gene>
<evidence type="ECO:0000313" key="3">
    <source>
        <dbReference type="Proteomes" id="UP000078252"/>
    </source>
</evidence>
<protein>
    <recommendedName>
        <fullName evidence="1">HNH nuclease domain-containing protein</fullName>
    </recommendedName>
</protein>
<dbReference type="Pfam" id="PF13392">
    <property type="entry name" value="HNH_3"/>
    <property type="match status" value="1"/>
</dbReference>
<dbReference type="Gene3D" id="3.90.75.10">
    <property type="entry name" value="Homing Intron 3 (I-ppo) Encoded Endonuclease, Chain A"/>
    <property type="match status" value="1"/>
</dbReference>
<dbReference type="GO" id="GO:0004519">
    <property type="term" value="F:endonuclease activity"/>
    <property type="evidence" value="ECO:0007669"/>
    <property type="project" value="InterPro"/>
</dbReference>
<dbReference type="InterPro" id="IPR044930">
    <property type="entry name" value="Homing_endonuclease_His-Me"/>
</dbReference>
<dbReference type="InterPro" id="IPR003615">
    <property type="entry name" value="HNH_nuc"/>
</dbReference>
<dbReference type="STRING" id="33881.NS184_15540"/>
<dbReference type="Proteomes" id="UP000078252">
    <property type="component" value="Unassembled WGS sequence"/>
</dbReference>
<organism evidence="2 3">
    <name type="scientific">Curtobacterium luteum</name>
    <dbReference type="NCBI Taxonomy" id="33881"/>
    <lineage>
        <taxon>Bacteria</taxon>
        <taxon>Bacillati</taxon>
        <taxon>Actinomycetota</taxon>
        <taxon>Actinomycetes</taxon>
        <taxon>Micrococcales</taxon>
        <taxon>Microbacteriaceae</taxon>
        <taxon>Curtobacterium</taxon>
    </lineage>
</organism>
<proteinExistence type="predicted"/>
<dbReference type="EMBL" id="LDQC01000106">
    <property type="protein sequence ID" value="KTR02531.1"/>
    <property type="molecule type" value="Genomic_DNA"/>
</dbReference>
<dbReference type="AlphaFoldDB" id="A0A175RGQ8"/>
<evidence type="ECO:0000313" key="2">
    <source>
        <dbReference type="EMBL" id="KTR02531.1"/>
    </source>
</evidence>